<evidence type="ECO:0000256" key="5">
    <source>
        <dbReference type="ARBA" id="ARBA00022825"/>
    </source>
</evidence>
<organism evidence="11 12">
    <name type="scientific">Chromobacterium violaceum</name>
    <dbReference type="NCBI Taxonomy" id="536"/>
    <lineage>
        <taxon>Bacteria</taxon>
        <taxon>Pseudomonadati</taxon>
        <taxon>Pseudomonadota</taxon>
        <taxon>Betaproteobacteria</taxon>
        <taxon>Neisseriales</taxon>
        <taxon>Chromobacteriaceae</taxon>
        <taxon>Chromobacterium</taxon>
    </lineage>
</organism>
<dbReference type="SUPFAM" id="SSF52743">
    <property type="entry name" value="Subtilisin-like"/>
    <property type="match status" value="1"/>
</dbReference>
<dbReference type="CDD" id="cd11377">
    <property type="entry name" value="Pro-peptidase_S53"/>
    <property type="match status" value="1"/>
</dbReference>
<dbReference type="InterPro" id="IPR036852">
    <property type="entry name" value="Peptidase_S8/S53_dom_sf"/>
</dbReference>
<keyword evidence="2 8" id="KW-0645">Protease</keyword>
<dbReference type="AlphaFoldDB" id="A0A3S4LHC5"/>
<keyword evidence="3" id="KW-0479">Metal-binding</keyword>
<evidence type="ECO:0000256" key="8">
    <source>
        <dbReference type="PROSITE-ProRule" id="PRU01032"/>
    </source>
</evidence>
<evidence type="ECO:0000256" key="4">
    <source>
        <dbReference type="ARBA" id="ARBA00022801"/>
    </source>
</evidence>
<dbReference type="GO" id="GO:0006508">
    <property type="term" value="P:proteolysis"/>
    <property type="evidence" value="ECO:0007669"/>
    <property type="project" value="UniProtKB-KW"/>
</dbReference>
<dbReference type="InterPro" id="IPR030400">
    <property type="entry name" value="Sedolisin_dom"/>
</dbReference>
<evidence type="ECO:0000313" key="12">
    <source>
        <dbReference type="Proteomes" id="UP000275777"/>
    </source>
</evidence>
<evidence type="ECO:0000256" key="3">
    <source>
        <dbReference type="ARBA" id="ARBA00022723"/>
    </source>
</evidence>
<dbReference type="PROSITE" id="PS00138">
    <property type="entry name" value="SUBTILASE_SER"/>
    <property type="match status" value="1"/>
</dbReference>
<evidence type="ECO:0000256" key="2">
    <source>
        <dbReference type="ARBA" id="ARBA00022670"/>
    </source>
</evidence>
<dbReference type="InterPro" id="IPR050819">
    <property type="entry name" value="Tripeptidyl-peptidase_I"/>
</dbReference>
<dbReference type="SUPFAM" id="SSF54897">
    <property type="entry name" value="Protease propeptides/inhibitors"/>
    <property type="match status" value="1"/>
</dbReference>
<name>A0A3S4LHC5_CHRVL</name>
<accession>A0A3S4LHC5</accession>
<dbReference type="EC" id="3.4.21.100" evidence="11"/>
<dbReference type="InterPro" id="IPR023828">
    <property type="entry name" value="Peptidase_S8_Ser-AS"/>
</dbReference>
<dbReference type="SMART" id="SM00944">
    <property type="entry name" value="Pro-kuma_activ"/>
    <property type="match status" value="1"/>
</dbReference>
<evidence type="ECO:0000256" key="6">
    <source>
        <dbReference type="ARBA" id="ARBA00022837"/>
    </source>
</evidence>
<feature type="active site" description="Charge relay system" evidence="8">
    <location>
        <position position="513"/>
    </location>
</feature>
<dbReference type="GO" id="GO:0046872">
    <property type="term" value="F:metal ion binding"/>
    <property type="evidence" value="ECO:0007669"/>
    <property type="project" value="UniProtKB-KW"/>
</dbReference>
<feature type="region of interest" description="Disordered" evidence="9">
    <location>
        <begin position="1"/>
        <end position="21"/>
    </location>
</feature>
<dbReference type="InterPro" id="IPR015366">
    <property type="entry name" value="S53_propep"/>
</dbReference>
<dbReference type="PROSITE" id="PS51695">
    <property type="entry name" value="SEDOLISIN"/>
    <property type="match status" value="1"/>
</dbReference>
<dbReference type="PANTHER" id="PTHR14218:SF15">
    <property type="entry name" value="TRIPEPTIDYL-PEPTIDASE 1"/>
    <property type="match status" value="1"/>
</dbReference>
<evidence type="ECO:0000256" key="1">
    <source>
        <dbReference type="ARBA" id="ARBA00001913"/>
    </source>
</evidence>
<keyword evidence="7" id="KW-0865">Zymogen</keyword>
<reference evidence="11 12" key="1">
    <citation type="submission" date="2018-12" db="EMBL/GenBank/DDBJ databases">
        <authorList>
            <consortium name="Pathogen Informatics"/>
        </authorList>
    </citation>
    <scope>NUCLEOTIDE SEQUENCE [LARGE SCALE GENOMIC DNA]</scope>
    <source>
        <strain evidence="11 12">NCTC9695</strain>
    </source>
</reference>
<dbReference type="GO" id="GO:0008240">
    <property type="term" value="F:tripeptidyl-peptidase activity"/>
    <property type="evidence" value="ECO:0007669"/>
    <property type="project" value="TreeGrafter"/>
</dbReference>
<keyword evidence="6" id="KW-0106">Calcium</keyword>
<dbReference type="Gene3D" id="3.40.50.200">
    <property type="entry name" value="Peptidase S8/S53 domain"/>
    <property type="match status" value="1"/>
</dbReference>
<feature type="active site" description="Charge relay system" evidence="8">
    <location>
        <position position="326"/>
    </location>
</feature>
<feature type="domain" description="Peptidase S53" evidence="10">
    <location>
        <begin position="253"/>
        <end position="590"/>
    </location>
</feature>
<dbReference type="CDD" id="cd04056">
    <property type="entry name" value="Peptidases_S53"/>
    <property type="match status" value="1"/>
</dbReference>
<dbReference type="Pfam" id="PF09286">
    <property type="entry name" value="Pro-kuma_activ"/>
    <property type="match status" value="1"/>
</dbReference>
<dbReference type="PANTHER" id="PTHR14218">
    <property type="entry name" value="PROTEASE S8 TRIPEPTIDYL PEPTIDASE I CLN2"/>
    <property type="match status" value="1"/>
</dbReference>
<sequence>MKLRHASNYPEATIGQGREHNSQYKPCHYQEKTYRFFLYLNRKRRNCMFAKQHAIALIVAGVFAAGAQAAEAWVNTATQAHPLVSTLTSSAAAKSTGELAAGQSVHVTVTLKLRNKAQLDALTDSLLAGTSHKTLSHSEFMAQYAPTQAQVQKVVSHLQKSGFRNIKVAPNRMLITAEGSAATAKTAFNATLHHFNVNGRSAFANVTAAQVPQSLGDTVLAVHGLQNVHTFHTTLRKSGVQTLASAKTNSVIGHNPTDFPLIYNASSLPPASNTTVGIIAEGDLTQTLQDLQQFEDSAGYSYVQTNVINAGDASSDTDGVGEWNLDSQDILAAAGGALQQMNFYVATSMTNADITAAYNSAVSDGSAKVINVSLGECERYAQSDGTIASDDQIFQTAVAQGQTFSVSTGDSGSAECGSTSGQSYPATSPYVIAIGGTTVNTSGTTKYSSETVWNGTGGGPSVVEAAPSWQTKAGVLTTSKTKRGVPDVSFDADPNSGALVIVNGSNQQIGGTSLAAPLFTGFWARIQSAHGNSLVSPNPAIYQYFKANPSLYHDVTSGNNGGYKATASWDYATGWGSLNVANLNTFINSHSGF</sequence>
<dbReference type="GO" id="GO:0004252">
    <property type="term" value="F:serine-type endopeptidase activity"/>
    <property type="evidence" value="ECO:0007669"/>
    <property type="project" value="UniProtKB-UniRule"/>
</dbReference>
<keyword evidence="5 8" id="KW-0720">Serine protease</keyword>
<dbReference type="EMBL" id="LR134182">
    <property type="protein sequence ID" value="VEB42340.1"/>
    <property type="molecule type" value="Genomic_DNA"/>
</dbReference>
<comment type="caution">
    <text evidence="8">Lacks conserved residue(s) required for the propagation of feature annotation.</text>
</comment>
<gene>
    <name evidence="11" type="primary">pcp_4</name>
    <name evidence="11" type="ORF">NCTC9695_02788</name>
</gene>
<evidence type="ECO:0000313" key="11">
    <source>
        <dbReference type="EMBL" id="VEB42340.1"/>
    </source>
</evidence>
<dbReference type="Proteomes" id="UP000275777">
    <property type="component" value="Chromosome"/>
</dbReference>
<keyword evidence="4 8" id="KW-0378">Hydrolase</keyword>
<comment type="cofactor">
    <cofactor evidence="1">
        <name>Ca(2+)</name>
        <dbReference type="ChEBI" id="CHEBI:29108"/>
    </cofactor>
</comment>
<feature type="active site" description="Charge relay system" evidence="8">
    <location>
        <position position="322"/>
    </location>
</feature>
<protein>
    <submittedName>
        <fullName evidence="11">Pseudomonalisin</fullName>
        <ecNumber evidence="11">3.4.21.100</ecNumber>
    </submittedName>
</protein>
<evidence type="ECO:0000256" key="7">
    <source>
        <dbReference type="ARBA" id="ARBA00023145"/>
    </source>
</evidence>
<proteinExistence type="predicted"/>
<evidence type="ECO:0000256" key="9">
    <source>
        <dbReference type="SAM" id="MobiDB-lite"/>
    </source>
</evidence>
<evidence type="ECO:0000259" key="10">
    <source>
        <dbReference type="PROSITE" id="PS51695"/>
    </source>
</evidence>